<gene>
    <name evidence="1" type="ORF">V6N12_023183</name>
</gene>
<protein>
    <submittedName>
        <fullName evidence="1">Uncharacterized protein</fullName>
    </submittedName>
</protein>
<sequence>MAVVLAIAVYGLVLFVKTLWGMQERRFSATFDASELIPVGSCIANPSNPQDEASIGLQKVYKSFRTIRKLPDCAVLVEQKEELLLSQLKRG</sequence>
<name>A0ABR2FWX7_9ROSI</name>
<organism evidence="1 2">
    <name type="scientific">Hibiscus sabdariffa</name>
    <name type="common">roselle</name>
    <dbReference type="NCBI Taxonomy" id="183260"/>
    <lineage>
        <taxon>Eukaryota</taxon>
        <taxon>Viridiplantae</taxon>
        <taxon>Streptophyta</taxon>
        <taxon>Embryophyta</taxon>
        <taxon>Tracheophyta</taxon>
        <taxon>Spermatophyta</taxon>
        <taxon>Magnoliopsida</taxon>
        <taxon>eudicotyledons</taxon>
        <taxon>Gunneridae</taxon>
        <taxon>Pentapetalae</taxon>
        <taxon>rosids</taxon>
        <taxon>malvids</taxon>
        <taxon>Malvales</taxon>
        <taxon>Malvaceae</taxon>
        <taxon>Malvoideae</taxon>
        <taxon>Hibiscus</taxon>
    </lineage>
</organism>
<keyword evidence="2" id="KW-1185">Reference proteome</keyword>
<proteinExistence type="predicted"/>
<evidence type="ECO:0000313" key="1">
    <source>
        <dbReference type="EMBL" id="KAK8588768.1"/>
    </source>
</evidence>
<dbReference type="EMBL" id="JBBPBM010000004">
    <property type="protein sequence ID" value="KAK8588768.1"/>
    <property type="molecule type" value="Genomic_DNA"/>
</dbReference>
<dbReference type="Proteomes" id="UP001472677">
    <property type="component" value="Unassembled WGS sequence"/>
</dbReference>
<reference evidence="1 2" key="1">
    <citation type="journal article" date="2024" name="G3 (Bethesda)">
        <title>Genome assembly of Hibiscus sabdariffa L. provides insights into metabolisms of medicinal natural products.</title>
        <authorList>
            <person name="Kim T."/>
        </authorList>
    </citation>
    <scope>NUCLEOTIDE SEQUENCE [LARGE SCALE GENOMIC DNA]</scope>
    <source>
        <strain evidence="1">TK-2024</strain>
        <tissue evidence="1">Old leaves</tissue>
    </source>
</reference>
<comment type="caution">
    <text evidence="1">The sequence shown here is derived from an EMBL/GenBank/DDBJ whole genome shotgun (WGS) entry which is preliminary data.</text>
</comment>
<accession>A0ABR2FWX7</accession>
<evidence type="ECO:0000313" key="2">
    <source>
        <dbReference type="Proteomes" id="UP001472677"/>
    </source>
</evidence>